<dbReference type="Proteomes" id="UP000800092">
    <property type="component" value="Unassembled WGS sequence"/>
</dbReference>
<evidence type="ECO:0000313" key="2">
    <source>
        <dbReference type="Proteomes" id="UP000800092"/>
    </source>
</evidence>
<gene>
    <name evidence="1" type="ORF">EV356DRAFT_510118</name>
</gene>
<reference evidence="1" key="1">
    <citation type="journal article" date="2020" name="Stud. Mycol.">
        <title>101 Dothideomycetes genomes: a test case for predicting lifestyles and emergence of pathogens.</title>
        <authorList>
            <person name="Haridas S."/>
            <person name="Albert R."/>
            <person name="Binder M."/>
            <person name="Bloem J."/>
            <person name="Labutti K."/>
            <person name="Salamov A."/>
            <person name="Andreopoulos B."/>
            <person name="Baker S."/>
            <person name="Barry K."/>
            <person name="Bills G."/>
            <person name="Bluhm B."/>
            <person name="Cannon C."/>
            <person name="Castanera R."/>
            <person name="Culley D."/>
            <person name="Daum C."/>
            <person name="Ezra D."/>
            <person name="Gonzalez J."/>
            <person name="Henrissat B."/>
            <person name="Kuo A."/>
            <person name="Liang C."/>
            <person name="Lipzen A."/>
            <person name="Lutzoni F."/>
            <person name="Magnuson J."/>
            <person name="Mondo S."/>
            <person name="Nolan M."/>
            <person name="Ohm R."/>
            <person name="Pangilinan J."/>
            <person name="Park H.-J."/>
            <person name="Ramirez L."/>
            <person name="Alfaro M."/>
            <person name="Sun H."/>
            <person name="Tritt A."/>
            <person name="Yoshinaga Y."/>
            <person name="Zwiers L.-H."/>
            <person name="Turgeon B."/>
            <person name="Goodwin S."/>
            <person name="Spatafora J."/>
            <person name="Crous P."/>
            <person name="Grigoriev I."/>
        </authorList>
    </citation>
    <scope>NUCLEOTIDE SEQUENCE</scope>
    <source>
        <strain evidence="1">Tuck. ex Michener</strain>
    </source>
</reference>
<protein>
    <submittedName>
        <fullName evidence="1">Uncharacterized protein</fullName>
    </submittedName>
</protein>
<feature type="non-terminal residue" evidence="1">
    <location>
        <position position="80"/>
    </location>
</feature>
<proteinExistence type="predicted"/>
<organism evidence="1 2">
    <name type="scientific">Viridothelium virens</name>
    <name type="common">Speckled blister lichen</name>
    <name type="synonym">Trypethelium virens</name>
    <dbReference type="NCBI Taxonomy" id="1048519"/>
    <lineage>
        <taxon>Eukaryota</taxon>
        <taxon>Fungi</taxon>
        <taxon>Dikarya</taxon>
        <taxon>Ascomycota</taxon>
        <taxon>Pezizomycotina</taxon>
        <taxon>Dothideomycetes</taxon>
        <taxon>Dothideomycetes incertae sedis</taxon>
        <taxon>Trypetheliales</taxon>
        <taxon>Trypetheliaceae</taxon>
        <taxon>Viridothelium</taxon>
    </lineage>
</organism>
<dbReference type="AlphaFoldDB" id="A0A6A6GVK2"/>
<dbReference type="EMBL" id="ML991853">
    <property type="protein sequence ID" value="KAF2229832.1"/>
    <property type="molecule type" value="Genomic_DNA"/>
</dbReference>
<sequence length="80" mass="8902">MAASEFDEKPCGSFIGTYVSLIRACLDAGLELRMTILGVFNGVRRQCRVISINKRTGKTMSRPFPYLNITTGEIVFLDIV</sequence>
<keyword evidence="2" id="KW-1185">Reference proteome</keyword>
<evidence type="ECO:0000313" key="1">
    <source>
        <dbReference type="EMBL" id="KAF2229832.1"/>
    </source>
</evidence>
<accession>A0A6A6GVK2</accession>
<name>A0A6A6GVK2_VIRVR</name>